<reference evidence="1 2" key="1">
    <citation type="submission" date="2017-06" db="EMBL/GenBank/DDBJ databases">
        <title>Novel microbial phyla capable of carbon fixation and sulfur reduction in deep-sea sediments.</title>
        <authorList>
            <person name="Huang J."/>
            <person name="Baker B."/>
            <person name="Wang Y."/>
        </authorList>
    </citation>
    <scope>NUCLEOTIDE SEQUENCE [LARGE SCALE GENOMIC DNA]</scope>
    <source>
        <strain evidence="1">B3_TA06</strain>
    </source>
</reference>
<dbReference type="PROSITE" id="PS51257">
    <property type="entry name" value="PROKAR_LIPOPROTEIN"/>
    <property type="match status" value="1"/>
</dbReference>
<organism evidence="1 2">
    <name type="scientific">candidate division TA06 bacterium B3_TA06</name>
    <dbReference type="NCBI Taxonomy" id="2012487"/>
    <lineage>
        <taxon>Bacteria</taxon>
        <taxon>Bacteria division TA06</taxon>
    </lineage>
</organism>
<comment type="caution">
    <text evidence="1">The sequence shown here is derived from an EMBL/GenBank/DDBJ whole genome shotgun (WGS) entry which is preliminary data.</text>
</comment>
<dbReference type="EMBL" id="NJBO01000014">
    <property type="protein sequence ID" value="TKJ41330.1"/>
    <property type="molecule type" value="Genomic_DNA"/>
</dbReference>
<name>A0A532V278_UNCT6</name>
<protein>
    <recommendedName>
        <fullName evidence="3">Lipoprotein</fullName>
    </recommendedName>
</protein>
<evidence type="ECO:0000313" key="2">
    <source>
        <dbReference type="Proteomes" id="UP000317778"/>
    </source>
</evidence>
<dbReference type="AlphaFoldDB" id="A0A532V278"/>
<gene>
    <name evidence="1" type="ORF">CEE36_08420</name>
</gene>
<evidence type="ECO:0008006" key="3">
    <source>
        <dbReference type="Google" id="ProtNLM"/>
    </source>
</evidence>
<accession>A0A532V278</accession>
<dbReference type="Proteomes" id="UP000317778">
    <property type="component" value="Unassembled WGS sequence"/>
</dbReference>
<evidence type="ECO:0000313" key="1">
    <source>
        <dbReference type="EMBL" id="TKJ41330.1"/>
    </source>
</evidence>
<proteinExistence type="predicted"/>
<sequence length="185" mass="20819">MKHIPRVVGALLILGTLLVSGCAKKDKQSAEVMVTDYWQAVFSGKAKRAYSMLARESRRRISLGEYAAGIAFGIDHSPVKDSFWEAYTTLCDVSVGTVKITADTAWVDVLLTLPGLPMLVEKLTPKADSLFEPSDSLARKHWLLRKLASALKDHRYMTLLMHLSLKLQYECGGWRLVYEYKPEEK</sequence>